<evidence type="ECO:0000313" key="9">
    <source>
        <dbReference type="EMBL" id="SFS35298.1"/>
    </source>
</evidence>
<name>A0A1I6P5D9_9FLAO</name>
<feature type="transmembrane region" description="Helical" evidence="7">
    <location>
        <begin position="15"/>
        <end position="36"/>
    </location>
</feature>
<feature type="transmembrane region" description="Helical" evidence="7">
    <location>
        <begin position="112"/>
        <end position="131"/>
    </location>
</feature>
<dbReference type="Proteomes" id="UP000199312">
    <property type="component" value="Unassembled WGS sequence"/>
</dbReference>
<sequence length="460" mass="54026">MPNSKIHFSLSERKLYLRFLDMFFPIFSFYLISLLTDYQYFNFNNPQIFTWSISLSIYLLFFGEIFEMYNLKVASDIYLTLRSTILTVVFATLFYVFTPYYSPLLPQNRLQILYFFGVLLVAILCHRFIYIKFIFSPRFLKNILVIAEEEEIEKILACKQHQEINTIKCYVSNERIENDTLNFINVNDANIAFLVKEYAINEIVVASNNSKLITKSINNQLIAIFEKGLNIKSVDSFIEDETFRVSENKLTHNFYNYFTFSKSHQNNLYMAFHRILDIVIAIIGILTLVILVPVVLLGNLLGNRGKLIYTQLRVGKRGKVFKIIKFRSMVSNAEKDGAVWAQKNDMRVTKFGRLLRKSRIDEIPQFINVLKGEMSLIGPRPERPEFVKQLENEIPYYAMRHVIKPGLTGWAQVMHPYASTFQDQQDKLMYDLYYIKERNLLMDFKIIVKTISTVLFFRGN</sequence>
<feature type="transmembrane region" description="Helical" evidence="7">
    <location>
        <begin position="48"/>
        <end position="66"/>
    </location>
</feature>
<proteinExistence type="inferred from homology"/>
<evidence type="ECO:0000259" key="8">
    <source>
        <dbReference type="Pfam" id="PF02397"/>
    </source>
</evidence>
<evidence type="ECO:0000256" key="3">
    <source>
        <dbReference type="ARBA" id="ARBA00022679"/>
    </source>
</evidence>
<keyword evidence="3 9" id="KW-0808">Transferase</keyword>
<dbReference type="PANTHER" id="PTHR30576:SF0">
    <property type="entry name" value="UNDECAPRENYL-PHOSPHATE N-ACETYLGALACTOSAMINYL 1-PHOSPHATE TRANSFERASE-RELATED"/>
    <property type="match status" value="1"/>
</dbReference>
<keyword evidence="6 7" id="KW-0472">Membrane</keyword>
<protein>
    <submittedName>
        <fullName evidence="9">Exopolysaccharide biosynthesis polyprenyl glycosylphosphotransferase</fullName>
    </submittedName>
</protein>
<keyword evidence="4 7" id="KW-0812">Transmembrane</keyword>
<evidence type="ECO:0000256" key="4">
    <source>
        <dbReference type="ARBA" id="ARBA00022692"/>
    </source>
</evidence>
<evidence type="ECO:0000256" key="2">
    <source>
        <dbReference type="ARBA" id="ARBA00006464"/>
    </source>
</evidence>
<keyword evidence="5 7" id="KW-1133">Transmembrane helix</keyword>
<accession>A0A1I6P5D9</accession>
<comment type="similarity">
    <text evidence="2">Belongs to the bacterial sugar transferase family.</text>
</comment>
<dbReference type="GO" id="GO:0016780">
    <property type="term" value="F:phosphotransferase activity, for other substituted phosphate groups"/>
    <property type="evidence" value="ECO:0007669"/>
    <property type="project" value="TreeGrafter"/>
</dbReference>
<evidence type="ECO:0000256" key="5">
    <source>
        <dbReference type="ARBA" id="ARBA00022989"/>
    </source>
</evidence>
<dbReference type="PANTHER" id="PTHR30576">
    <property type="entry name" value="COLANIC BIOSYNTHESIS UDP-GLUCOSE LIPID CARRIER TRANSFERASE"/>
    <property type="match status" value="1"/>
</dbReference>
<gene>
    <name evidence="9" type="ORF">SAMN04488006_0903</name>
</gene>
<dbReference type="Pfam" id="PF02397">
    <property type="entry name" value="Bac_transf"/>
    <property type="match status" value="1"/>
</dbReference>
<keyword evidence="10" id="KW-1185">Reference proteome</keyword>
<dbReference type="GO" id="GO:0016020">
    <property type="term" value="C:membrane"/>
    <property type="evidence" value="ECO:0007669"/>
    <property type="project" value="UniProtKB-SubCell"/>
</dbReference>
<dbReference type="RefSeq" id="WP_090223135.1">
    <property type="nucleotide sequence ID" value="NZ_FOZP01000001.1"/>
</dbReference>
<comment type="subcellular location">
    <subcellularLocation>
        <location evidence="1">Membrane</location>
        <topology evidence="1">Multi-pass membrane protein</topology>
    </subcellularLocation>
</comment>
<dbReference type="OrthoDB" id="9808602at2"/>
<feature type="transmembrane region" description="Helical" evidence="7">
    <location>
        <begin position="78"/>
        <end position="100"/>
    </location>
</feature>
<dbReference type="InterPro" id="IPR003362">
    <property type="entry name" value="Bact_transf"/>
</dbReference>
<dbReference type="AlphaFoldDB" id="A0A1I6P5D9"/>
<feature type="transmembrane region" description="Helical" evidence="7">
    <location>
        <begin position="275"/>
        <end position="301"/>
    </location>
</feature>
<evidence type="ECO:0000256" key="6">
    <source>
        <dbReference type="ARBA" id="ARBA00023136"/>
    </source>
</evidence>
<reference evidence="10" key="1">
    <citation type="submission" date="2016-10" db="EMBL/GenBank/DDBJ databases">
        <authorList>
            <person name="Varghese N."/>
            <person name="Submissions S."/>
        </authorList>
    </citation>
    <scope>NUCLEOTIDE SEQUENCE [LARGE SCALE GENOMIC DNA]</scope>
    <source>
        <strain evidence="10">DSM 24450</strain>
    </source>
</reference>
<evidence type="ECO:0000313" key="10">
    <source>
        <dbReference type="Proteomes" id="UP000199312"/>
    </source>
</evidence>
<evidence type="ECO:0000256" key="1">
    <source>
        <dbReference type="ARBA" id="ARBA00004141"/>
    </source>
</evidence>
<organism evidence="9 10">
    <name type="scientific">Lutibacter maritimus</name>
    <dbReference type="NCBI Taxonomy" id="593133"/>
    <lineage>
        <taxon>Bacteria</taxon>
        <taxon>Pseudomonadati</taxon>
        <taxon>Bacteroidota</taxon>
        <taxon>Flavobacteriia</taxon>
        <taxon>Flavobacteriales</taxon>
        <taxon>Flavobacteriaceae</taxon>
        <taxon>Lutibacter</taxon>
    </lineage>
</organism>
<dbReference type="EMBL" id="FOZP01000001">
    <property type="protein sequence ID" value="SFS35298.1"/>
    <property type="molecule type" value="Genomic_DNA"/>
</dbReference>
<evidence type="ECO:0000256" key="7">
    <source>
        <dbReference type="SAM" id="Phobius"/>
    </source>
</evidence>
<dbReference type="InterPro" id="IPR017475">
    <property type="entry name" value="EPS_sugar_tfrase"/>
</dbReference>
<dbReference type="NCBIfam" id="TIGR03025">
    <property type="entry name" value="EPS_sugtrans"/>
    <property type="match status" value="1"/>
</dbReference>
<feature type="domain" description="Bacterial sugar transferase" evidence="8">
    <location>
        <begin position="274"/>
        <end position="455"/>
    </location>
</feature>
<dbReference type="STRING" id="593133.SAMN04488006_0903"/>